<evidence type="ECO:0000313" key="2">
    <source>
        <dbReference type="Proteomes" id="UP001058626"/>
    </source>
</evidence>
<dbReference type="AlphaFoldDB" id="A0A9N7QMC5"/>
<gene>
    <name evidence="1" type="ORF">NJB1907Z4_C19700</name>
</gene>
<dbReference type="EMBL" id="AP026367">
    <property type="protein sequence ID" value="BDN81755.1"/>
    <property type="molecule type" value="Genomic_DNA"/>
</dbReference>
<sequence>MTRAATTQTTKAGIITAATTAQVDSGARAWPAVGSPAVTMTATAPASKIAHIHSRAVIRC</sequence>
<proteinExistence type="predicted"/>
<keyword evidence="2" id="KW-1185">Reference proteome</keyword>
<evidence type="ECO:0000313" key="1">
    <source>
        <dbReference type="EMBL" id="BDN81755.1"/>
    </source>
</evidence>
<dbReference type="Proteomes" id="UP001058626">
    <property type="component" value="Chromosome"/>
</dbReference>
<organism evidence="1 2">
    <name type="scientific">Mycobacterium pseudoshottsii</name>
    <dbReference type="NCBI Taxonomy" id="265949"/>
    <lineage>
        <taxon>Bacteria</taxon>
        <taxon>Bacillati</taxon>
        <taxon>Actinomycetota</taxon>
        <taxon>Actinomycetes</taxon>
        <taxon>Mycobacteriales</taxon>
        <taxon>Mycobacteriaceae</taxon>
        <taxon>Mycobacterium</taxon>
        <taxon>Mycobacterium ulcerans group</taxon>
    </lineage>
</organism>
<reference evidence="1" key="1">
    <citation type="submission" date="2022-06" db="EMBL/GenBank/DDBJ databases">
        <title>Complete genome sequence of Mycobacterium pseudoshottsii NJB1907-Z4.</title>
        <authorList>
            <person name="Komine T."/>
            <person name="Fukano H."/>
            <person name="Wada S."/>
        </authorList>
    </citation>
    <scope>NUCLEOTIDE SEQUENCE</scope>
    <source>
        <strain evidence="1">NJB1907-Z4</strain>
    </source>
</reference>
<accession>A0A9N7QMC5</accession>
<name>A0A9N7QMC5_9MYCO</name>
<protein>
    <submittedName>
        <fullName evidence="1">Uncharacterized protein</fullName>
    </submittedName>
</protein>